<dbReference type="KEGG" id="euz:DVS28_a4738"/>
<proteinExistence type="predicted"/>
<reference evidence="2 3" key="1">
    <citation type="submission" date="2018-09" db="EMBL/GenBank/DDBJ databases">
        <title>Complete genome sequence of Euzebya sp. DY32-46 isolated from seawater of Pacific Ocean.</title>
        <authorList>
            <person name="Xu L."/>
            <person name="Wu Y.-H."/>
            <person name="Xu X.-W."/>
        </authorList>
    </citation>
    <scope>NUCLEOTIDE SEQUENCE [LARGE SCALE GENOMIC DNA]</scope>
    <source>
        <strain evidence="2 3">DY32-46</strain>
    </source>
</reference>
<dbReference type="AlphaFoldDB" id="A0A346Y4K2"/>
<evidence type="ECO:0000313" key="2">
    <source>
        <dbReference type="EMBL" id="AXV09399.1"/>
    </source>
</evidence>
<dbReference type="Proteomes" id="UP000264006">
    <property type="component" value="Chromosome"/>
</dbReference>
<keyword evidence="3" id="KW-1185">Reference proteome</keyword>
<keyword evidence="1" id="KW-0472">Membrane</keyword>
<keyword evidence="1" id="KW-1133">Transmembrane helix</keyword>
<dbReference type="Pfam" id="PF14087">
    <property type="entry name" value="DUF4267"/>
    <property type="match status" value="1"/>
</dbReference>
<evidence type="ECO:0000313" key="3">
    <source>
        <dbReference type="Proteomes" id="UP000264006"/>
    </source>
</evidence>
<gene>
    <name evidence="2" type="ORF">DVS28_a4738</name>
</gene>
<dbReference type="InterPro" id="IPR025363">
    <property type="entry name" value="DUF4267"/>
</dbReference>
<accession>A0A346Y4K2</accession>
<sequence>MNKYSVAAATAAIGFGAGELLAPDKAMKLFGVAEEDLNPSMRAIVRAFGGRNLTYGAMMLTKQGRKALMGALPLVVATEAAAAGLSITRDEVSPVLPALGAGATLVIAALLVKGR</sequence>
<dbReference type="OrthoDB" id="9860009at2"/>
<dbReference type="EMBL" id="CP031165">
    <property type="protein sequence ID" value="AXV09399.1"/>
    <property type="molecule type" value="Genomic_DNA"/>
</dbReference>
<organism evidence="2 3">
    <name type="scientific">Euzebya pacifica</name>
    <dbReference type="NCBI Taxonomy" id="1608957"/>
    <lineage>
        <taxon>Bacteria</taxon>
        <taxon>Bacillati</taxon>
        <taxon>Actinomycetota</taxon>
        <taxon>Nitriliruptoria</taxon>
        <taxon>Euzebyales</taxon>
    </lineage>
</organism>
<name>A0A346Y4K2_9ACTN</name>
<feature type="transmembrane region" description="Helical" evidence="1">
    <location>
        <begin position="67"/>
        <end position="88"/>
    </location>
</feature>
<feature type="transmembrane region" description="Helical" evidence="1">
    <location>
        <begin position="94"/>
        <end position="112"/>
    </location>
</feature>
<evidence type="ECO:0008006" key="4">
    <source>
        <dbReference type="Google" id="ProtNLM"/>
    </source>
</evidence>
<evidence type="ECO:0000256" key="1">
    <source>
        <dbReference type="SAM" id="Phobius"/>
    </source>
</evidence>
<protein>
    <recommendedName>
        <fullName evidence="4">DUF4267 domain-containing protein</fullName>
    </recommendedName>
</protein>
<keyword evidence="1" id="KW-0812">Transmembrane</keyword>
<dbReference type="RefSeq" id="WP_114593587.1">
    <property type="nucleotide sequence ID" value="NZ_CP031165.1"/>
</dbReference>